<name>A0ABT2H6U8_9MICO</name>
<sequence length="88" mass="9452">MDEHVTLYTLPGCMQCTMTERALSDAGVGFAVVDLASDERAVDLVKQLGYLSAPVVDGAQHWSGFDPERIRATAARRSAEQLLAVSNA</sequence>
<protein>
    <submittedName>
        <fullName evidence="2">Glutaredoxin family protein</fullName>
    </submittedName>
</protein>
<dbReference type="Pfam" id="PF00462">
    <property type="entry name" value="Glutaredoxin"/>
    <property type="match status" value="1"/>
</dbReference>
<evidence type="ECO:0000313" key="2">
    <source>
        <dbReference type="EMBL" id="MCS5735675.1"/>
    </source>
</evidence>
<proteinExistence type="predicted"/>
<comment type="caution">
    <text evidence="2">The sequence shown here is derived from an EMBL/GenBank/DDBJ whole genome shotgun (WGS) entry which is preliminary data.</text>
</comment>
<dbReference type="EMBL" id="JANLCJ010000008">
    <property type="protein sequence ID" value="MCS5735675.1"/>
    <property type="molecule type" value="Genomic_DNA"/>
</dbReference>
<gene>
    <name evidence="2" type="ORF">N1032_18195</name>
</gene>
<accession>A0ABT2H6U8</accession>
<dbReference type="InterPro" id="IPR002109">
    <property type="entry name" value="Glutaredoxin"/>
</dbReference>
<dbReference type="InterPro" id="IPR036249">
    <property type="entry name" value="Thioredoxin-like_sf"/>
</dbReference>
<dbReference type="PROSITE" id="PS51354">
    <property type="entry name" value="GLUTAREDOXIN_2"/>
    <property type="match status" value="1"/>
</dbReference>
<keyword evidence="3" id="KW-1185">Reference proteome</keyword>
<dbReference type="Proteomes" id="UP001165586">
    <property type="component" value="Unassembled WGS sequence"/>
</dbReference>
<evidence type="ECO:0000313" key="3">
    <source>
        <dbReference type="Proteomes" id="UP001165586"/>
    </source>
</evidence>
<evidence type="ECO:0000259" key="1">
    <source>
        <dbReference type="Pfam" id="PF00462"/>
    </source>
</evidence>
<organism evidence="2 3">
    <name type="scientific">Herbiconiux daphne</name>
    <dbReference type="NCBI Taxonomy" id="2970914"/>
    <lineage>
        <taxon>Bacteria</taxon>
        <taxon>Bacillati</taxon>
        <taxon>Actinomycetota</taxon>
        <taxon>Actinomycetes</taxon>
        <taxon>Micrococcales</taxon>
        <taxon>Microbacteriaceae</taxon>
        <taxon>Herbiconiux</taxon>
    </lineage>
</organism>
<dbReference type="Gene3D" id="3.40.30.10">
    <property type="entry name" value="Glutaredoxin"/>
    <property type="match status" value="1"/>
</dbReference>
<dbReference type="CDD" id="cd02976">
    <property type="entry name" value="NrdH"/>
    <property type="match status" value="1"/>
</dbReference>
<dbReference type="SUPFAM" id="SSF52833">
    <property type="entry name" value="Thioredoxin-like"/>
    <property type="match status" value="1"/>
</dbReference>
<dbReference type="RefSeq" id="WP_259540633.1">
    <property type="nucleotide sequence ID" value="NZ_JANLCJ010000008.1"/>
</dbReference>
<reference evidence="2" key="1">
    <citation type="submission" date="2022-08" db="EMBL/GenBank/DDBJ databases">
        <authorList>
            <person name="Deng Y."/>
            <person name="Han X.-F."/>
            <person name="Zhang Y.-Q."/>
        </authorList>
    </citation>
    <scope>NUCLEOTIDE SEQUENCE</scope>
    <source>
        <strain evidence="2">CPCC 203386</strain>
    </source>
</reference>
<feature type="domain" description="Glutaredoxin" evidence="1">
    <location>
        <begin position="5"/>
        <end position="56"/>
    </location>
</feature>